<keyword evidence="3" id="KW-1185">Reference proteome</keyword>
<proteinExistence type="predicted"/>
<comment type="caution">
    <text evidence="2">The sequence shown here is derived from an EMBL/GenBank/DDBJ whole genome shotgun (WGS) entry which is preliminary data.</text>
</comment>
<dbReference type="OrthoDB" id="2661271at2"/>
<evidence type="ECO:0000313" key="2">
    <source>
        <dbReference type="EMBL" id="RUT48549.1"/>
    </source>
</evidence>
<keyword evidence="1" id="KW-0175">Coiled coil</keyword>
<dbReference type="RefSeq" id="WP_127190143.1">
    <property type="nucleotide sequence ID" value="NZ_RZNY01000001.1"/>
</dbReference>
<reference evidence="2 3" key="1">
    <citation type="submission" date="2018-12" db="EMBL/GenBank/DDBJ databases">
        <authorList>
            <person name="Sun L."/>
            <person name="Chen Z."/>
        </authorList>
    </citation>
    <scope>NUCLEOTIDE SEQUENCE [LARGE SCALE GENOMIC DNA]</scope>
    <source>
        <strain evidence="2 3">DSM 15890</strain>
    </source>
</reference>
<dbReference type="EMBL" id="RZNY01000001">
    <property type="protein sequence ID" value="RUT48549.1"/>
    <property type="molecule type" value="Genomic_DNA"/>
</dbReference>
<evidence type="ECO:0000256" key="1">
    <source>
        <dbReference type="SAM" id="Coils"/>
    </source>
</evidence>
<organism evidence="2 3">
    <name type="scientific">Paenibacillus anaericanus</name>
    <dbReference type="NCBI Taxonomy" id="170367"/>
    <lineage>
        <taxon>Bacteria</taxon>
        <taxon>Bacillati</taxon>
        <taxon>Bacillota</taxon>
        <taxon>Bacilli</taxon>
        <taxon>Bacillales</taxon>
        <taxon>Paenibacillaceae</taxon>
        <taxon>Paenibacillus</taxon>
    </lineage>
</organism>
<evidence type="ECO:0000313" key="3">
    <source>
        <dbReference type="Proteomes" id="UP000279446"/>
    </source>
</evidence>
<sequence>MTRRFPLSKDEKIKSLQIQLKQANECAASWICKYQADSNLFQKQNKELAAKDAEIKELKQERRRLYAIHQEQCARSSEYLNENIRLKKALQAAQKALEEGKYGAYFIAADLIDSCQVTGDDCVFMRPDSKACAAMFNEGPDASEEEDESDVRQET</sequence>
<accession>A0A433YF95</accession>
<dbReference type="Proteomes" id="UP000279446">
    <property type="component" value="Unassembled WGS sequence"/>
</dbReference>
<feature type="coiled-coil region" evidence="1">
    <location>
        <begin position="41"/>
        <end position="68"/>
    </location>
</feature>
<gene>
    <name evidence="2" type="ORF">EJP82_00985</name>
</gene>
<dbReference type="AlphaFoldDB" id="A0A433YF95"/>
<protein>
    <submittedName>
        <fullName evidence="2">Uncharacterized protein</fullName>
    </submittedName>
</protein>
<name>A0A433YF95_9BACL</name>